<dbReference type="SUPFAM" id="SSF47592">
    <property type="entry name" value="SWIB/MDM2 domain"/>
    <property type="match status" value="1"/>
</dbReference>
<evidence type="ECO:0000256" key="2">
    <source>
        <dbReference type="ARBA" id="ARBA00022737"/>
    </source>
</evidence>
<gene>
    <name evidence="4" type="ORF">CXB51_003424</name>
</gene>
<dbReference type="Gene3D" id="1.10.245.10">
    <property type="entry name" value="SWIB/MDM2 domain"/>
    <property type="match status" value="1"/>
</dbReference>
<feature type="domain" description="DM2" evidence="3">
    <location>
        <begin position="498"/>
        <end position="547"/>
    </location>
</feature>
<dbReference type="Pfam" id="PF02201">
    <property type="entry name" value="SWIB"/>
    <property type="match status" value="1"/>
</dbReference>
<reference evidence="4 5" key="1">
    <citation type="journal article" date="2021" name="bioRxiv">
        <title>The Gossypium anomalum genome as a resource for cotton improvement and evolutionary analysis of hybrid incompatibility.</title>
        <authorList>
            <person name="Grover C.E."/>
            <person name="Yuan D."/>
            <person name="Arick M.A."/>
            <person name="Miller E.R."/>
            <person name="Hu G."/>
            <person name="Peterson D.G."/>
            <person name="Wendel J.F."/>
            <person name="Udall J.A."/>
        </authorList>
    </citation>
    <scope>NUCLEOTIDE SEQUENCE [LARGE SCALE GENOMIC DNA]</scope>
    <source>
        <strain evidence="4">JFW-Udall</strain>
        <tissue evidence="4">Leaf</tissue>
    </source>
</reference>
<protein>
    <recommendedName>
        <fullName evidence="3">DM2 domain-containing protein</fullName>
    </recommendedName>
</protein>
<dbReference type="Proteomes" id="UP000701853">
    <property type="component" value="Chromosome 2"/>
</dbReference>
<dbReference type="InterPro" id="IPR006652">
    <property type="entry name" value="Kelch_1"/>
</dbReference>
<dbReference type="InterPro" id="IPR015915">
    <property type="entry name" value="Kelch-typ_b-propeller"/>
</dbReference>
<dbReference type="GO" id="GO:0005634">
    <property type="term" value="C:nucleus"/>
    <property type="evidence" value="ECO:0007669"/>
    <property type="project" value="UniProtKB-ARBA"/>
</dbReference>
<dbReference type="PANTHER" id="PTHR46122">
    <property type="entry name" value="GALACTOSE OXIDASE/KELCH REPEAT PROTEIN-RELATED"/>
    <property type="match status" value="1"/>
</dbReference>
<keyword evidence="1" id="KW-0880">Kelch repeat</keyword>
<dbReference type="CDD" id="cd10568">
    <property type="entry name" value="SWIB_like"/>
    <property type="match status" value="1"/>
</dbReference>
<organism evidence="4 5">
    <name type="scientific">Gossypium anomalum</name>
    <dbReference type="NCBI Taxonomy" id="47600"/>
    <lineage>
        <taxon>Eukaryota</taxon>
        <taxon>Viridiplantae</taxon>
        <taxon>Streptophyta</taxon>
        <taxon>Embryophyta</taxon>
        <taxon>Tracheophyta</taxon>
        <taxon>Spermatophyta</taxon>
        <taxon>Magnoliopsida</taxon>
        <taxon>eudicotyledons</taxon>
        <taxon>Gunneridae</taxon>
        <taxon>Pentapetalae</taxon>
        <taxon>rosids</taxon>
        <taxon>malvids</taxon>
        <taxon>Malvales</taxon>
        <taxon>Malvaceae</taxon>
        <taxon>Malvoideae</taxon>
        <taxon>Gossypium</taxon>
    </lineage>
</organism>
<evidence type="ECO:0000259" key="3">
    <source>
        <dbReference type="Pfam" id="PF02201"/>
    </source>
</evidence>
<dbReference type="FunFam" id="2.120.10.80:FF:000007">
    <property type="entry name" value="F-box/kelch-repeat protein SKIP11"/>
    <property type="match status" value="1"/>
</dbReference>
<dbReference type="AlphaFoldDB" id="A0A8J5ZH30"/>
<dbReference type="GO" id="GO:0005829">
    <property type="term" value="C:cytosol"/>
    <property type="evidence" value="ECO:0007669"/>
    <property type="project" value="TreeGrafter"/>
</dbReference>
<name>A0A8J5ZH30_9ROSI</name>
<dbReference type="Gene3D" id="2.120.10.80">
    <property type="entry name" value="Kelch-type beta propeller"/>
    <property type="match status" value="1"/>
</dbReference>
<evidence type="ECO:0000256" key="1">
    <source>
        <dbReference type="ARBA" id="ARBA00022441"/>
    </source>
</evidence>
<dbReference type="InterPro" id="IPR003121">
    <property type="entry name" value="SWIB_MDM2_domain"/>
</dbReference>
<dbReference type="SUPFAM" id="SSF117281">
    <property type="entry name" value="Kelch motif"/>
    <property type="match status" value="1"/>
</dbReference>
<dbReference type="Pfam" id="PF01344">
    <property type="entry name" value="Kelch_1"/>
    <property type="match status" value="2"/>
</dbReference>
<sequence>MAEDSCSDPSDLRSQDVDYSYVPELSDELESLILARFPRSEHWKLYLLNKHFSDLLKSGELNKIRKEIGFKESSIFMSPSGQNCWWACDRLFKSCRKLPELPSLDICFINGDKESVCAGSHLIVSGRETFGSVVWRFELETGKWFKGPSMIDPRCLFASATCGTFAFVAGGIGMDTRVSNSAEKYNPETKSWELLPRMHQKRKLCSGCFMDSKFYVIGGRDEHNNQLTCGEAYDKDNNTWEWIPDMLKDDSTDNQQAAAAAAMSLQSPPLVAVVNNELYCLETSCNEVRVYMKSSKTWKNLGKVPVRADLHEGWGVAFKSLGNELLVIGFSSSVSSGGNDSGMTIYTCSPRPESDDLKWRRVEGCEDRLNFFLLNCSVMVFAEIAWVGLLCSECYRFWWLFDIFSVWKLCILTVGFQAQYQALAQVRVAHPQLQARLQAQGLSLNQALNSGIGGLGSSSLSMSTLAVQGLYPNNHIIKWEHARSPAPHEGFEPKRKADKEFTHYVKARKLQNPNDPSFFNGDEQLQKVFGEKRLNFTVASQNISQHLSPPPIHLNIKSIFPGIVLQELHAMMCFYQSPVEFVNALIEPQSMDLKLVTREASQSAEKLQIRILQPTMKFFPSLIGDEEARAVIVGNILENGHLKPSEEVIDATCKLHRIRYGKLGEGCIYGPLRKDLRQGIEIIRLKKKDIQPVILQDALRGQAIGFSVRIGMYEEWSNVEAYLSLERPIIVLDEDWKNLETYLCF</sequence>
<evidence type="ECO:0000313" key="5">
    <source>
        <dbReference type="Proteomes" id="UP000701853"/>
    </source>
</evidence>
<evidence type="ECO:0000313" key="4">
    <source>
        <dbReference type="EMBL" id="KAG8501317.1"/>
    </source>
</evidence>
<dbReference type="PANTHER" id="PTHR46122:SF5">
    <property type="entry name" value="F-BOX DOMAIN-CONTAINING PROTEIN"/>
    <property type="match status" value="1"/>
</dbReference>
<accession>A0A8J5ZH30</accession>
<comment type="caution">
    <text evidence="4">The sequence shown here is derived from an EMBL/GenBank/DDBJ whole genome shotgun (WGS) entry which is preliminary data.</text>
</comment>
<dbReference type="InterPro" id="IPR052439">
    <property type="entry name" value="F-box/Kelch-repeat"/>
</dbReference>
<dbReference type="OrthoDB" id="10263741at2759"/>
<proteinExistence type="predicted"/>
<keyword evidence="5" id="KW-1185">Reference proteome</keyword>
<dbReference type="InterPro" id="IPR036885">
    <property type="entry name" value="SWIB_MDM2_dom_sf"/>
</dbReference>
<dbReference type="EMBL" id="JAHUZN010000002">
    <property type="protein sequence ID" value="KAG8501317.1"/>
    <property type="molecule type" value="Genomic_DNA"/>
</dbReference>
<keyword evidence="2" id="KW-0677">Repeat</keyword>
<dbReference type="SMART" id="SM00612">
    <property type="entry name" value="Kelch"/>
    <property type="match status" value="3"/>
</dbReference>